<evidence type="ECO:0000259" key="6">
    <source>
        <dbReference type="Pfam" id="PF03177"/>
    </source>
</evidence>
<reference evidence="8 9" key="1">
    <citation type="submission" date="2023-10" db="EMBL/GenBank/DDBJ databases">
        <title>Chromosome-scale genome assembly provides insights into flower coloration mechanisms of Canna indica.</title>
        <authorList>
            <person name="Li C."/>
        </authorList>
    </citation>
    <scope>NUCLEOTIDE SEQUENCE [LARGE SCALE GENOMIC DNA]</scope>
    <source>
        <tissue evidence="8">Flower</tissue>
    </source>
</reference>
<keyword evidence="4" id="KW-0539">Nucleus</keyword>
<dbReference type="SUPFAM" id="SSF50978">
    <property type="entry name" value="WD40 repeat-like"/>
    <property type="match status" value="1"/>
</dbReference>
<dbReference type="GO" id="GO:0017056">
    <property type="term" value="F:structural constituent of nuclear pore"/>
    <property type="evidence" value="ECO:0007669"/>
    <property type="project" value="InterPro"/>
</dbReference>
<comment type="similarity">
    <text evidence="2">Belongs to the non-repetitive/WGA-negative nucleoporin family.</text>
</comment>
<evidence type="ECO:0000313" key="8">
    <source>
        <dbReference type="EMBL" id="WOL20105.1"/>
    </source>
</evidence>
<dbReference type="FunFam" id="1.25.40.440:FF:000002">
    <property type="entry name" value="Nuclear pore complex protein NUP155"/>
    <property type="match status" value="1"/>
</dbReference>
<dbReference type="InterPro" id="IPR004870">
    <property type="entry name" value="Nucleoporin_Nup155"/>
</dbReference>
<proteinExistence type="inferred from homology"/>
<keyword evidence="9" id="KW-1185">Reference proteome</keyword>
<dbReference type="GO" id="GO:0000972">
    <property type="term" value="P:transcription-dependent tethering of RNA polymerase II gene DNA at nuclear periphery"/>
    <property type="evidence" value="ECO:0007669"/>
    <property type="project" value="TreeGrafter"/>
</dbReference>
<dbReference type="Gene3D" id="1.25.40.440">
    <property type="entry name" value="Nucleoporin, helical domain, central subdomain"/>
    <property type="match status" value="1"/>
</dbReference>
<evidence type="ECO:0000256" key="4">
    <source>
        <dbReference type="ARBA" id="ARBA00023242"/>
    </source>
</evidence>
<sequence>MAWEDDIVGSDVATAGLVISDRIAKEAAGHVDLKDALEASKLASNNYSSYPKDWPHLVEVSGTRELPSVLIERYHSAGGEGTALCGIFPEIHHAWASVDNSLYLWRIDKWDNQCREYSGEEHTISAVALVRSKPGIFVDSIQYLIVLATPVELLLIGVCCTRSGDETDPYTSISLQPLPEYRVSSDGVTMTCITCTDKGRIFMAGRDGHIYELLYSTCSVWHRHFHKICITDNLGSFVSRWILPNTLKFGSTVPISEMAVDNERHVLFARAEDMTLRLFDLGENGEAPVKRMAETKLIYPRDTQYSHTWSVGSRANTRADQPFIVCIAPLSVMESKWLQMVVVFSDGRRLYLSSSGEDNDSSAGFIGLSNAHKRPQGLVVSANRVPPPLGLTAALTFGTTAASARIQPGDLTLKVEAAVSSAGMLVLSDSSSAASSSLLHVNRDPSRHVSNPDNSEANSSSHALHELVSSLTMDGRVLFLSDIFFPLHTAVAVQSLYSEEENCTFSGLRESYNKLSRKLWSRGELSMQHVLPRRRIAIFSTTGTAEIVLNRPVDILRKLLESNAPRSQIEGFVKEFGVGEAAAMCLILAAKLIYAEENLISNIIAEKAAELFEDPLITGIPQFHSRTIYSSNRALAGGFSTGQVMEEAESSFSGAYEGLCLCSSRLLFPIWERPVMAVHREVGSDSHSDEALVCRFSAMSMQILESKLRSLENFIRSRRNERRGLYGYIAGLGDSNGFDLYDNGSDLVANSQSLGKNLLRPNGINADFVNDVSQSIRQQIPQSTAELAAMEVRAIECLRRLLRRSGEALFLLKFISEYHLSHLVQGLDVNLCQKLLKMTFHQLVCSEEGESLALQLISALMECYIASADSHMLDEVSARLQEGCPSYYDEFDYKYFQALERLERAATNVNSEEREDLARDAYNLLIKNPDFIDLGSLCKRFEDLRFYEAVVQLPLQKAQAVDPDDDAFNDSIDPRRQEYAFAQRKECYDIIMNALRSLKNEAAGSLLDQDSKERCIQQVIQLSVRWPDKMFHEHLYRTLIELNLENELLEYGASDLVTFLENAVKNPLQEVQAVTGVTSRAYAMSNLEGSISSSQNMYIILLAKYYVIKRQHVLAAHIFYRLAERQCADASGGPTLEERHEYLSNAVKQAKYAISSAGLISSSQKIIDDRLVDTLEAKLTVLQFQMKIKNELESLASRLEDFPCSSGSLHGGTYPQNGLMEKCKKAELAGVKAKELSLGLKSITQLYNQYAVPFQLWEVCLEILHFADVSGDADSRIVRETWIKLLDQSLARGGVAEACSVLKRVGSKLNTRDGPCLPLDTLCLRLERAALDELELGAEPLSDNDVASSLLEACWGGHENLLNIYNQLLSNRAMLPSSKLKLRLLQSILVILSDWTMSVLALEMDATTVEAKVERASITQGTCDKIITAVNRCITEVRRLALPENRTEAVYRGFRELEEKLLCPSFE</sequence>
<dbReference type="Gene3D" id="1.20.58.1780">
    <property type="match status" value="1"/>
</dbReference>
<dbReference type="PANTHER" id="PTHR10350">
    <property type="entry name" value="NUCLEAR PORE COMPLEX PROTEIN NUP155"/>
    <property type="match status" value="1"/>
</dbReference>
<feature type="domain" description="Nucleoporin Nup133/Nup155-like N-terminal" evidence="7">
    <location>
        <begin position="54"/>
        <end position="496"/>
    </location>
</feature>
<dbReference type="InterPro" id="IPR042538">
    <property type="entry name" value="Nucleoporin_Nup155_C_3"/>
</dbReference>
<dbReference type="InterPro" id="IPR014908">
    <property type="entry name" value="Nucleoporin_Nup133/Nup155_N"/>
</dbReference>
<dbReference type="Pfam" id="PF08801">
    <property type="entry name" value="Nucleoporin_N"/>
    <property type="match status" value="1"/>
</dbReference>
<feature type="compositionally biased region" description="Polar residues" evidence="5">
    <location>
        <begin position="448"/>
        <end position="461"/>
    </location>
</feature>
<dbReference type="EMBL" id="CP136898">
    <property type="protein sequence ID" value="WOL20105.1"/>
    <property type="molecule type" value="Genomic_DNA"/>
</dbReference>
<dbReference type="InterPro" id="IPR042537">
    <property type="entry name" value="Nucleoporin_Nup155_C_2"/>
</dbReference>
<gene>
    <name evidence="8" type="ORF">Cni_G28907</name>
</gene>
<comment type="subcellular location">
    <subcellularLocation>
        <location evidence="1">Nucleus</location>
    </subcellularLocation>
</comment>
<evidence type="ECO:0000256" key="3">
    <source>
        <dbReference type="ARBA" id="ARBA00022448"/>
    </source>
</evidence>
<feature type="domain" description="Nucleoporin Nup133/Nup155-like C-terminal" evidence="6">
    <location>
        <begin position="653"/>
        <end position="1412"/>
    </location>
</feature>
<protein>
    <submittedName>
        <fullName evidence="8">Nuclear pore complex protein</fullName>
    </submittedName>
</protein>
<evidence type="ECO:0000313" key="9">
    <source>
        <dbReference type="Proteomes" id="UP001327560"/>
    </source>
</evidence>
<accession>A0AAQ3L4U7</accession>
<dbReference type="GO" id="GO:0044611">
    <property type="term" value="C:nuclear pore inner ring"/>
    <property type="evidence" value="ECO:0007669"/>
    <property type="project" value="TreeGrafter"/>
</dbReference>
<dbReference type="FunFam" id="1.20.120.1880:FF:000002">
    <property type="entry name" value="Nuclear pore complex protein NUP155"/>
    <property type="match status" value="1"/>
</dbReference>
<evidence type="ECO:0000256" key="5">
    <source>
        <dbReference type="SAM" id="MobiDB-lite"/>
    </source>
</evidence>
<keyword evidence="3" id="KW-0813">Transport</keyword>
<feature type="region of interest" description="Disordered" evidence="5">
    <location>
        <begin position="441"/>
        <end position="461"/>
    </location>
</feature>
<dbReference type="Proteomes" id="UP001327560">
    <property type="component" value="Chromosome 9"/>
</dbReference>
<dbReference type="GO" id="GO:0006606">
    <property type="term" value="P:protein import into nucleus"/>
    <property type="evidence" value="ECO:0007669"/>
    <property type="project" value="TreeGrafter"/>
</dbReference>
<dbReference type="PANTHER" id="PTHR10350:SF6">
    <property type="entry name" value="NUCLEAR PORE COMPLEX PROTEIN NUP155"/>
    <property type="match status" value="1"/>
</dbReference>
<dbReference type="Pfam" id="PF03177">
    <property type="entry name" value="Nucleoporin_C"/>
    <property type="match status" value="1"/>
</dbReference>
<name>A0AAQ3L4U7_9LILI</name>
<dbReference type="Gene3D" id="1.20.120.1880">
    <property type="entry name" value="Nucleoporin, helical C-terminal domain"/>
    <property type="match status" value="1"/>
</dbReference>
<dbReference type="InterPro" id="IPR007187">
    <property type="entry name" value="Nucleoporin_Nup133/Nup155_C"/>
</dbReference>
<dbReference type="GO" id="GO:0036228">
    <property type="term" value="P:protein localization to nuclear inner membrane"/>
    <property type="evidence" value="ECO:0007669"/>
    <property type="project" value="TreeGrafter"/>
</dbReference>
<dbReference type="InterPro" id="IPR036322">
    <property type="entry name" value="WD40_repeat_dom_sf"/>
</dbReference>
<evidence type="ECO:0000256" key="2">
    <source>
        <dbReference type="ARBA" id="ARBA00007373"/>
    </source>
</evidence>
<dbReference type="GO" id="GO:0006405">
    <property type="term" value="P:RNA export from nucleus"/>
    <property type="evidence" value="ECO:0007669"/>
    <property type="project" value="TreeGrafter"/>
</dbReference>
<evidence type="ECO:0000259" key="7">
    <source>
        <dbReference type="Pfam" id="PF08801"/>
    </source>
</evidence>
<dbReference type="Gene3D" id="1.25.40.450">
    <property type="entry name" value="Nucleoporin, helical domain, N-terminal subdomain"/>
    <property type="match status" value="1"/>
</dbReference>
<dbReference type="InterPro" id="IPR042533">
    <property type="entry name" value="Nucleoporin_Nup155_C_1"/>
</dbReference>
<evidence type="ECO:0000256" key="1">
    <source>
        <dbReference type="ARBA" id="ARBA00004123"/>
    </source>
</evidence>
<organism evidence="8 9">
    <name type="scientific">Canna indica</name>
    <name type="common">Indian-shot</name>
    <dbReference type="NCBI Taxonomy" id="4628"/>
    <lineage>
        <taxon>Eukaryota</taxon>
        <taxon>Viridiplantae</taxon>
        <taxon>Streptophyta</taxon>
        <taxon>Embryophyta</taxon>
        <taxon>Tracheophyta</taxon>
        <taxon>Spermatophyta</taxon>
        <taxon>Magnoliopsida</taxon>
        <taxon>Liliopsida</taxon>
        <taxon>Zingiberales</taxon>
        <taxon>Cannaceae</taxon>
        <taxon>Canna</taxon>
    </lineage>
</organism>